<dbReference type="InterPro" id="IPR020472">
    <property type="entry name" value="WD40_PAC1"/>
</dbReference>
<keyword evidence="2" id="KW-0677">Repeat</keyword>
<dbReference type="InterPro" id="IPR019775">
    <property type="entry name" value="WD40_repeat_CS"/>
</dbReference>
<dbReference type="InterPro" id="IPR050995">
    <property type="entry name" value="WD-F-box_domain-protein"/>
</dbReference>
<dbReference type="AlphaFoldDB" id="A0A7S0EW48"/>
<dbReference type="InterPro" id="IPR036322">
    <property type="entry name" value="WD40_repeat_dom_sf"/>
</dbReference>
<feature type="repeat" description="WD" evidence="3">
    <location>
        <begin position="384"/>
        <end position="425"/>
    </location>
</feature>
<feature type="repeat" description="WD" evidence="3">
    <location>
        <begin position="342"/>
        <end position="383"/>
    </location>
</feature>
<feature type="compositionally biased region" description="Basic and acidic residues" evidence="4">
    <location>
        <begin position="165"/>
        <end position="175"/>
    </location>
</feature>
<organism evidence="5">
    <name type="scientific">Phaeocystis antarctica</name>
    <dbReference type="NCBI Taxonomy" id="33657"/>
    <lineage>
        <taxon>Eukaryota</taxon>
        <taxon>Haptista</taxon>
        <taxon>Haptophyta</taxon>
        <taxon>Prymnesiophyceae</taxon>
        <taxon>Phaeocystales</taxon>
        <taxon>Phaeocystaceae</taxon>
        <taxon>Phaeocystis</taxon>
    </lineage>
</organism>
<dbReference type="InterPro" id="IPR015943">
    <property type="entry name" value="WD40/YVTN_repeat-like_dom_sf"/>
</dbReference>
<dbReference type="Pfam" id="PF00400">
    <property type="entry name" value="WD40"/>
    <property type="match status" value="7"/>
</dbReference>
<accession>A0A7S0EW48</accession>
<proteinExistence type="predicted"/>
<sequence length="500" mass="56025">MTRRPEVLDDFIRNVLLKMGMNETLDMFQREWYRLQGEGKLSDMDMGTVPDIYLRNQQLADQLKNMQVSIDQMKQISDKAKSTWDKFRKERDFHKMHHKRVVQEKNKLVVDLKRLKNHYANYEPMLKMMRGKYETAMKEKMLIKLERDRVVSRVSSLEAQVRQMEAGRPDAEDSGRPQASKKPRGARLPEENLMNPYLTANIEPAPVDRWGLSKTFQGHTASVSAVAAHPSKPIIVTASDDCTWKMWSLPGGDLVMSGEGHKEWLSSVDFSPQGTHLVTGSGDKTVKIWDFAGSRCIHTLNEHTQAVWGVAYHDCGDFVVSCSMDHTAKLWDAQLGRCRQTFRGHVDSVNSICFQPYSNNICTGSGDKTVSLWDCRTGLCIQTFYGHHNAVNSVAFAMKGDMIASTDADGIVRLWDVRMVAEIAAIASGPHPCNAAAFDSSGSSLAVGCDDGIVRFISTETCDIQHQMSGHNDAVQCCVFDRSGKFLVTGGSDATFRLWA</sequence>
<feature type="repeat" description="WD" evidence="3">
    <location>
        <begin position="216"/>
        <end position="257"/>
    </location>
</feature>
<feature type="region of interest" description="Disordered" evidence="4">
    <location>
        <begin position="161"/>
        <end position="189"/>
    </location>
</feature>
<dbReference type="PRINTS" id="PR00320">
    <property type="entry name" value="GPROTEINBRPT"/>
</dbReference>
<evidence type="ECO:0000313" key="5">
    <source>
        <dbReference type="EMBL" id="CAD8496349.1"/>
    </source>
</evidence>
<gene>
    <name evidence="5" type="ORF">PANT1444_LOCUS13887</name>
</gene>
<dbReference type="EMBL" id="HBEP01024496">
    <property type="protein sequence ID" value="CAD8496349.1"/>
    <property type="molecule type" value="Transcribed_RNA"/>
</dbReference>
<keyword evidence="1 3" id="KW-0853">WD repeat</keyword>
<evidence type="ECO:0000256" key="2">
    <source>
        <dbReference type="ARBA" id="ARBA00022737"/>
    </source>
</evidence>
<dbReference type="PANTHER" id="PTHR14604:SF3">
    <property type="entry name" value="SPERM-ASSOCIATED ANTIGEN 16 PROTEIN"/>
    <property type="match status" value="1"/>
</dbReference>
<protein>
    <recommendedName>
        <fullName evidence="6">Sperm-associated antigen 16 protein</fullName>
    </recommendedName>
</protein>
<feature type="repeat" description="WD" evidence="3">
    <location>
        <begin position="468"/>
        <end position="500"/>
    </location>
</feature>
<name>A0A7S0EW48_9EUKA</name>
<feature type="repeat" description="WD" evidence="3">
    <location>
        <begin position="258"/>
        <end position="299"/>
    </location>
</feature>
<feature type="repeat" description="WD" evidence="3">
    <location>
        <begin position="300"/>
        <end position="341"/>
    </location>
</feature>
<evidence type="ECO:0000256" key="3">
    <source>
        <dbReference type="PROSITE-ProRule" id="PRU00221"/>
    </source>
</evidence>
<dbReference type="Gene3D" id="2.130.10.10">
    <property type="entry name" value="YVTN repeat-like/Quinoprotein amine dehydrogenase"/>
    <property type="match status" value="2"/>
</dbReference>
<dbReference type="InterPro" id="IPR001680">
    <property type="entry name" value="WD40_rpt"/>
</dbReference>
<dbReference type="PANTHER" id="PTHR14604">
    <property type="entry name" value="WD40 REPEAT PF20"/>
    <property type="match status" value="1"/>
</dbReference>
<evidence type="ECO:0008006" key="6">
    <source>
        <dbReference type="Google" id="ProtNLM"/>
    </source>
</evidence>
<dbReference type="SUPFAM" id="SSF50978">
    <property type="entry name" value="WD40 repeat-like"/>
    <property type="match status" value="1"/>
</dbReference>
<dbReference type="PROSITE" id="PS50294">
    <property type="entry name" value="WD_REPEATS_REGION"/>
    <property type="match status" value="6"/>
</dbReference>
<evidence type="ECO:0000256" key="4">
    <source>
        <dbReference type="SAM" id="MobiDB-lite"/>
    </source>
</evidence>
<reference evidence="5" key="1">
    <citation type="submission" date="2021-01" db="EMBL/GenBank/DDBJ databases">
        <authorList>
            <person name="Corre E."/>
            <person name="Pelletier E."/>
            <person name="Niang G."/>
            <person name="Scheremetjew M."/>
            <person name="Finn R."/>
            <person name="Kale V."/>
            <person name="Holt S."/>
            <person name="Cochrane G."/>
            <person name="Meng A."/>
            <person name="Brown T."/>
            <person name="Cohen L."/>
        </authorList>
    </citation>
    <scope>NUCLEOTIDE SEQUENCE</scope>
    <source>
        <strain evidence="5">CCMP1374</strain>
    </source>
</reference>
<dbReference type="SMART" id="SM00320">
    <property type="entry name" value="WD40"/>
    <property type="match status" value="7"/>
</dbReference>
<dbReference type="PROSITE" id="PS50082">
    <property type="entry name" value="WD_REPEATS_2"/>
    <property type="match status" value="6"/>
</dbReference>
<evidence type="ECO:0000256" key="1">
    <source>
        <dbReference type="ARBA" id="ARBA00022574"/>
    </source>
</evidence>
<dbReference type="CDD" id="cd00200">
    <property type="entry name" value="WD40"/>
    <property type="match status" value="1"/>
</dbReference>
<dbReference type="PROSITE" id="PS00678">
    <property type="entry name" value="WD_REPEATS_1"/>
    <property type="match status" value="1"/>
</dbReference>